<evidence type="ECO:0000313" key="3">
    <source>
        <dbReference type="EMBL" id="SER55455.1"/>
    </source>
</evidence>
<organism evidence="3 4">
    <name type="scientific">Tranquillimonas rosea</name>
    <dbReference type="NCBI Taxonomy" id="641238"/>
    <lineage>
        <taxon>Bacteria</taxon>
        <taxon>Pseudomonadati</taxon>
        <taxon>Pseudomonadota</taxon>
        <taxon>Alphaproteobacteria</taxon>
        <taxon>Rhodobacterales</taxon>
        <taxon>Roseobacteraceae</taxon>
        <taxon>Tranquillimonas</taxon>
    </lineage>
</organism>
<evidence type="ECO:0000256" key="2">
    <source>
        <dbReference type="SAM" id="SignalP"/>
    </source>
</evidence>
<dbReference type="PROSITE" id="PS51257">
    <property type="entry name" value="PROKAR_LIPOPROTEIN"/>
    <property type="match status" value="1"/>
</dbReference>
<dbReference type="Proteomes" id="UP000198885">
    <property type="component" value="Unassembled WGS sequence"/>
</dbReference>
<keyword evidence="4" id="KW-1185">Reference proteome</keyword>
<keyword evidence="2" id="KW-0732">Signal</keyword>
<dbReference type="OrthoDB" id="7871639at2"/>
<reference evidence="3 4" key="1">
    <citation type="submission" date="2016-10" db="EMBL/GenBank/DDBJ databases">
        <authorList>
            <person name="de Groot N.N."/>
        </authorList>
    </citation>
    <scope>NUCLEOTIDE SEQUENCE [LARGE SCALE GENOMIC DNA]</scope>
    <source>
        <strain evidence="3 4">DSM 23042</strain>
    </source>
</reference>
<feature type="region of interest" description="Disordered" evidence="1">
    <location>
        <begin position="22"/>
        <end position="84"/>
    </location>
</feature>
<evidence type="ECO:0000313" key="4">
    <source>
        <dbReference type="Proteomes" id="UP000198885"/>
    </source>
</evidence>
<protein>
    <recommendedName>
        <fullName evidence="5">D-galactarate dehydratase</fullName>
    </recommendedName>
</protein>
<dbReference type="AlphaFoldDB" id="A0A1H9Q5P8"/>
<dbReference type="EMBL" id="FOGU01000001">
    <property type="protein sequence ID" value="SER55455.1"/>
    <property type="molecule type" value="Genomic_DNA"/>
</dbReference>
<evidence type="ECO:0000256" key="1">
    <source>
        <dbReference type="SAM" id="MobiDB-lite"/>
    </source>
</evidence>
<accession>A0A1H9Q5P8</accession>
<feature type="signal peptide" evidence="2">
    <location>
        <begin position="1"/>
        <end position="17"/>
    </location>
</feature>
<gene>
    <name evidence="3" type="ORF">SAMN04490244_101466</name>
</gene>
<dbReference type="STRING" id="641238.SAMN04490244_101466"/>
<proteinExistence type="predicted"/>
<sequence>MTRVSLLALTAALASCAQVQSMFDGGESGGRPEQTAAAPAPQSSPAPTSGGNTADALDTTTDEERAAASAPPDAGESEELLGETVASLGAATEQGLWVKTPLVSTTRPGRIVYPANGKSARVELRPLGGEPGAGSQVSLGAMRTIDAPLTDLPTLRVYGL</sequence>
<feature type="chain" id="PRO_5011629015" description="D-galactarate dehydratase" evidence="2">
    <location>
        <begin position="18"/>
        <end position="160"/>
    </location>
</feature>
<feature type="compositionally biased region" description="Low complexity" evidence="1">
    <location>
        <begin position="34"/>
        <end position="59"/>
    </location>
</feature>
<evidence type="ECO:0008006" key="5">
    <source>
        <dbReference type="Google" id="ProtNLM"/>
    </source>
</evidence>
<name>A0A1H9Q5P8_9RHOB</name>
<dbReference type="RefSeq" id="WP_092687709.1">
    <property type="nucleotide sequence ID" value="NZ_FOGU01000001.1"/>
</dbReference>